<name>A0A060GXJ4_XYLFS</name>
<evidence type="ECO:0000313" key="3">
    <source>
        <dbReference type="Proteomes" id="UP000027215"/>
    </source>
</evidence>
<protein>
    <recommendedName>
        <fullName evidence="4">DUF4194 domain-containing protein</fullName>
    </recommendedName>
</protein>
<dbReference type="AlphaFoldDB" id="A0A060GXJ4"/>
<dbReference type="KEGG" id="xfs:D934_00645"/>
<dbReference type="PATRIC" id="fig|155920.8.peg.160"/>
<organism evidence="2 3">
    <name type="scientific">Xylella fastidiosa subsp. sandyi Ann-1</name>
    <dbReference type="NCBI Taxonomy" id="155920"/>
    <lineage>
        <taxon>Bacteria</taxon>
        <taxon>Pseudomonadati</taxon>
        <taxon>Pseudomonadota</taxon>
        <taxon>Gammaproteobacteria</taxon>
        <taxon>Lysobacterales</taxon>
        <taxon>Lysobacteraceae</taxon>
        <taxon>Xylella</taxon>
    </lineage>
</organism>
<dbReference type="InterPro" id="IPR025449">
    <property type="entry name" value="JetB"/>
</dbReference>
<evidence type="ECO:0000313" key="2">
    <source>
        <dbReference type="EMBL" id="AIC09184.1"/>
    </source>
</evidence>
<accession>A0A060GXJ4</accession>
<dbReference type="HOGENOM" id="CLU_114545_1_0_6"/>
<dbReference type="Pfam" id="PF13835">
    <property type="entry name" value="DUF4194"/>
    <property type="match status" value="1"/>
</dbReference>
<feature type="compositionally biased region" description="Acidic residues" evidence="1">
    <location>
        <begin position="216"/>
        <end position="226"/>
    </location>
</feature>
<reference evidence="2 3" key="1">
    <citation type="submission" date="2013-08" db="EMBL/GenBank/DDBJ databases">
        <authorList>
            <person name="Stouthamer R."/>
            <person name="Nunney L."/>
        </authorList>
    </citation>
    <scope>NUCLEOTIDE SEQUENCE [LARGE SCALE GENOMIC DNA]</scope>
    <source>
        <strain evidence="3">ann-1</strain>
    </source>
</reference>
<dbReference type="Proteomes" id="UP000027215">
    <property type="component" value="Chromosome"/>
</dbReference>
<dbReference type="RefSeq" id="WP_020852126.1">
    <property type="nucleotide sequence ID" value="NZ_CP006696.1"/>
</dbReference>
<proteinExistence type="predicted"/>
<evidence type="ECO:0000256" key="1">
    <source>
        <dbReference type="SAM" id="MobiDB-lite"/>
    </source>
</evidence>
<feature type="region of interest" description="Disordered" evidence="1">
    <location>
        <begin position="210"/>
        <end position="237"/>
    </location>
</feature>
<sequence>MKDTLYESDVVATPRNALPTVPELSHLMVYLLKGVLYRNQEERLWSSLLRLQTQVREHTAVLWLDLVLDEAEGYAFLKSRPDPDAAEGSARPPRLIVRRALPYKVSLMLALLRKRMAESDARGGAPRLVLTREEIAELMRVFLPDATNEARLIDQLDTTIKRVVELGFLRPLPSPSSSTPNHNNYEVSRILKAFVDAQWLAEFDARLEAYHAVPSDDQDDQDEPDTTPEAQGESGDA</sequence>
<evidence type="ECO:0008006" key="4">
    <source>
        <dbReference type="Google" id="ProtNLM"/>
    </source>
</evidence>
<gene>
    <name evidence="2" type="ORF">D934_00645</name>
</gene>
<dbReference type="EMBL" id="CP006696">
    <property type="protein sequence ID" value="AIC09184.1"/>
    <property type="molecule type" value="Genomic_DNA"/>
</dbReference>